<accession>A0A7R8UES9</accession>
<keyword evidence="5" id="KW-0732">Signal</keyword>
<dbReference type="EMBL" id="LR899009">
    <property type="protein sequence ID" value="CAD7079345.1"/>
    <property type="molecule type" value="Genomic_DNA"/>
</dbReference>
<dbReference type="InterPro" id="IPR002334">
    <property type="entry name" value="Allerg_PlipaseA1"/>
</dbReference>
<dbReference type="PRINTS" id="PR00825">
    <property type="entry name" value="DOLALLERGEN"/>
</dbReference>
<feature type="signal peptide" evidence="5">
    <location>
        <begin position="1"/>
        <end position="17"/>
    </location>
</feature>
<proteinExistence type="inferred from homology"/>
<dbReference type="CDD" id="cd00707">
    <property type="entry name" value="Pancreat_lipase_like"/>
    <property type="match status" value="1"/>
</dbReference>
<keyword evidence="8" id="KW-1185">Reference proteome</keyword>
<evidence type="ECO:0000256" key="4">
    <source>
        <dbReference type="RuleBase" id="RU004262"/>
    </source>
</evidence>
<dbReference type="FunFam" id="3.40.50.1820:FF:000076">
    <property type="entry name" value="phospholipase A1"/>
    <property type="match status" value="1"/>
</dbReference>
<feature type="domain" description="Lipase" evidence="6">
    <location>
        <begin position="43"/>
        <end position="302"/>
    </location>
</feature>
<evidence type="ECO:0000313" key="8">
    <source>
        <dbReference type="Proteomes" id="UP000594454"/>
    </source>
</evidence>
<gene>
    <name evidence="7" type="ORF">HERILL_LOCUS2565</name>
</gene>
<dbReference type="InterPro" id="IPR029058">
    <property type="entry name" value="AB_hydrolase_fold"/>
</dbReference>
<evidence type="ECO:0000256" key="5">
    <source>
        <dbReference type="SAM" id="SignalP"/>
    </source>
</evidence>
<dbReference type="InterPro" id="IPR000734">
    <property type="entry name" value="TAG_lipase"/>
</dbReference>
<evidence type="ECO:0000313" key="7">
    <source>
        <dbReference type="EMBL" id="CAD7079345.1"/>
    </source>
</evidence>
<dbReference type="PANTHER" id="PTHR11610:SF150">
    <property type="entry name" value="FI01825P-RELATED"/>
    <property type="match status" value="1"/>
</dbReference>
<dbReference type="GO" id="GO:0016298">
    <property type="term" value="F:lipase activity"/>
    <property type="evidence" value="ECO:0007669"/>
    <property type="project" value="InterPro"/>
</dbReference>
<evidence type="ECO:0000256" key="2">
    <source>
        <dbReference type="ARBA" id="ARBA00010701"/>
    </source>
</evidence>
<dbReference type="InterPro" id="IPR013818">
    <property type="entry name" value="Lipase"/>
</dbReference>
<evidence type="ECO:0000256" key="3">
    <source>
        <dbReference type="ARBA" id="ARBA00022525"/>
    </source>
</evidence>
<dbReference type="OrthoDB" id="199913at2759"/>
<dbReference type="AlphaFoldDB" id="A0A7R8UES9"/>
<comment type="subcellular location">
    <subcellularLocation>
        <location evidence="1">Secreted</location>
    </subcellularLocation>
</comment>
<dbReference type="GO" id="GO:0017171">
    <property type="term" value="F:serine hydrolase activity"/>
    <property type="evidence" value="ECO:0007669"/>
    <property type="project" value="TreeGrafter"/>
</dbReference>
<protein>
    <recommendedName>
        <fullName evidence="6">Lipase domain-containing protein</fullName>
    </recommendedName>
</protein>
<organism evidence="7 8">
    <name type="scientific">Hermetia illucens</name>
    <name type="common">Black soldier fly</name>
    <dbReference type="NCBI Taxonomy" id="343691"/>
    <lineage>
        <taxon>Eukaryota</taxon>
        <taxon>Metazoa</taxon>
        <taxon>Ecdysozoa</taxon>
        <taxon>Arthropoda</taxon>
        <taxon>Hexapoda</taxon>
        <taxon>Insecta</taxon>
        <taxon>Pterygota</taxon>
        <taxon>Neoptera</taxon>
        <taxon>Endopterygota</taxon>
        <taxon>Diptera</taxon>
        <taxon>Brachycera</taxon>
        <taxon>Stratiomyomorpha</taxon>
        <taxon>Stratiomyidae</taxon>
        <taxon>Hermetiinae</taxon>
        <taxon>Hermetia</taxon>
    </lineage>
</organism>
<dbReference type="SUPFAM" id="SSF53474">
    <property type="entry name" value="alpha/beta-Hydrolases"/>
    <property type="match status" value="1"/>
</dbReference>
<dbReference type="Gene3D" id="3.40.50.1820">
    <property type="entry name" value="alpha/beta hydrolase"/>
    <property type="match status" value="1"/>
</dbReference>
<dbReference type="Proteomes" id="UP000594454">
    <property type="component" value="Chromosome 1"/>
</dbReference>
<dbReference type="OMA" id="QYMHENH"/>
<dbReference type="PRINTS" id="PR00821">
    <property type="entry name" value="TAGLIPASE"/>
</dbReference>
<dbReference type="InterPro" id="IPR033906">
    <property type="entry name" value="Lipase_N"/>
</dbReference>
<keyword evidence="3" id="KW-0964">Secreted</keyword>
<reference evidence="7 8" key="1">
    <citation type="submission" date="2020-11" db="EMBL/GenBank/DDBJ databases">
        <authorList>
            <person name="Wallbank WR R."/>
            <person name="Pardo Diaz C."/>
            <person name="Kozak K."/>
            <person name="Martin S."/>
            <person name="Jiggins C."/>
            <person name="Moest M."/>
            <person name="Warren A I."/>
            <person name="Generalovic N T."/>
            <person name="Byers J.R.P. K."/>
            <person name="Montejo-Kovacevich G."/>
            <person name="Yen C E."/>
        </authorList>
    </citation>
    <scope>NUCLEOTIDE SEQUENCE [LARGE SCALE GENOMIC DNA]</scope>
</reference>
<evidence type="ECO:0000256" key="1">
    <source>
        <dbReference type="ARBA" id="ARBA00004613"/>
    </source>
</evidence>
<sequence length="329" mass="34789">MKATLLILAFGFATVLSLPLAEEKQWELIPTEDGHWHMVNIKDVEFQAKLAQKADFAVKFLLYTKSNPSSAQDITSSVTGSHFSASRQTRVLIHGWNGDAGSGPGTTIRQAYLNRGDFNVVVVDWGAGAKNANYAIARNNVPTAATKVANFLNMLNSHGTSFNNIYLVGHSLGAHVSGLAGKYAKARPNTIFGLDAALPLFSASDASTRLAVGDATYVESIHTDGGRLGFDSPIGTSSFYPAWGGVQPGCGIDVVGSCSHGRSVEYFAESLQANNQFLGKKCGSWSDIQKKVCSGSATGKMGGEPSNHGIAGVFYVPVNSGYPYATGKV</sequence>
<dbReference type="FunCoup" id="A0A7R8UES9">
    <property type="interactions" value="215"/>
</dbReference>
<dbReference type="GO" id="GO:0005615">
    <property type="term" value="C:extracellular space"/>
    <property type="evidence" value="ECO:0007669"/>
    <property type="project" value="TreeGrafter"/>
</dbReference>
<evidence type="ECO:0000259" key="6">
    <source>
        <dbReference type="Pfam" id="PF00151"/>
    </source>
</evidence>
<dbReference type="GO" id="GO:0016042">
    <property type="term" value="P:lipid catabolic process"/>
    <property type="evidence" value="ECO:0007669"/>
    <property type="project" value="TreeGrafter"/>
</dbReference>
<name>A0A7R8UES9_HERIL</name>
<feature type="chain" id="PRO_5031175682" description="Lipase domain-containing protein" evidence="5">
    <location>
        <begin position="18"/>
        <end position="329"/>
    </location>
</feature>
<dbReference type="Pfam" id="PF00151">
    <property type="entry name" value="Lipase"/>
    <property type="match status" value="1"/>
</dbReference>
<dbReference type="PANTHER" id="PTHR11610">
    <property type="entry name" value="LIPASE"/>
    <property type="match status" value="1"/>
</dbReference>
<dbReference type="InParanoid" id="A0A7R8UES9"/>
<comment type="similarity">
    <text evidence="2 4">Belongs to the AB hydrolase superfamily. Lipase family.</text>
</comment>